<evidence type="ECO:0000313" key="2">
    <source>
        <dbReference type="EMBL" id="MBB4936863.1"/>
    </source>
</evidence>
<evidence type="ECO:0000313" key="3">
    <source>
        <dbReference type="Proteomes" id="UP000534286"/>
    </source>
</evidence>
<feature type="signal peptide" evidence="1">
    <location>
        <begin position="1"/>
        <end position="22"/>
    </location>
</feature>
<keyword evidence="1" id="KW-0732">Signal</keyword>
<gene>
    <name evidence="2" type="ORF">FHR32_001168</name>
</gene>
<reference evidence="2 3" key="1">
    <citation type="submission" date="2020-08" db="EMBL/GenBank/DDBJ databases">
        <title>Sequencing the genomes of 1000 actinobacteria strains.</title>
        <authorList>
            <person name="Klenk H.-P."/>
        </authorList>
    </citation>
    <scope>NUCLEOTIDE SEQUENCE [LARGE SCALE GENOMIC DNA]</scope>
    <source>
        <strain evidence="2 3">DSM 43023</strain>
    </source>
</reference>
<dbReference type="Proteomes" id="UP000534286">
    <property type="component" value="Unassembled WGS sequence"/>
</dbReference>
<proteinExistence type="predicted"/>
<dbReference type="RefSeq" id="WP_184753331.1">
    <property type="nucleotide sequence ID" value="NZ_BAABEK010000070.1"/>
</dbReference>
<evidence type="ECO:0000256" key="1">
    <source>
        <dbReference type="SAM" id="SignalP"/>
    </source>
</evidence>
<sequence length="164" mass="17425">MKPISKISAAVVAGALSLGTMAATAEASSATPAKATGTAVVSAASAGYLSGSCRASRGNYGNLKAYYYTSGSKDYFNQFNWYLAGPGLRNKNNVYLRVREHLNGRADRTLWSWASGDNVRRGTGGYSARPGVGVPRRAKVHVDFSFIFDRSGSDPRCTGRTNSV</sequence>
<keyword evidence="3" id="KW-1185">Reference proteome</keyword>
<name>A0A7W7RSN0_9ACTN</name>
<accession>A0A7W7RSN0</accession>
<protein>
    <recommendedName>
        <fullName evidence="4">Peptidase inhibitor family I36</fullName>
    </recommendedName>
</protein>
<dbReference type="AlphaFoldDB" id="A0A7W7RSN0"/>
<dbReference type="EMBL" id="JACHJU010000001">
    <property type="protein sequence ID" value="MBB4936863.1"/>
    <property type="molecule type" value="Genomic_DNA"/>
</dbReference>
<evidence type="ECO:0008006" key="4">
    <source>
        <dbReference type="Google" id="ProtNLM"/>
    </source>
</evidence>
<organism evidence="2 3">
    <name type="scientific">Streptosporangium album</name>
    <dbReference type="NCBI Taxonomy" id="47479"/>
    <lineage>
        <taxon>Bacteria</taxon>
        <taxon>Bacillati</taxon>
        <taxon>Actinomycetota</taxon>
        <taxon>Actinomycetes</taxon>
        <taxon>Streptosporangiales</taxon>
        <taxon>Streptosporangiaceae</taxon>
        <taxon>Streptosporangium</taxon>
    </lineage>
</organism>
<feature type="chain" id="PRO_5038971399" description="Peptidase inhibitor family I36" evidence="1">
    <location>
        <begin position="23"/>
        <end position="164"/>
    </location>
</feature>
<comment type="caution">
    <text evidence="2">The sequence shown here is derived from an EMBL/GenBank/DDBJ whole genome shotgun (WGS) entry which is preliminary data.</text>
</comment>